<reference evidence="1" key="2">
    <citation type="submission" date="2023-05" db="EMBL/GenBank/DDBJ databases">
        <authorList>
            <consortium name="Lawrence Berkeley National Laboratory"/>
            <person name="Steindorff A."/>
            <person name="Hensen N."/>
            <person name="Bonometti L."/>
            <person name="Westerberg I."/>
            <person name="Brannstrom I.O."/>
            <person name="Guillou S."/>
            <person name="Cros-Aarteil S."/>
            <person name="Calhoun S."/>
            <person name="Haridas S."/>
            <person name="Kuo A."/>
            <person name="Mondo S."/>
            <person name="Pangilinan J."/>
            <person name="Riley R."/>
            <person name="Labutti K."/>
            <person name="Andreopoulos B."/>
            <person name="Lipzen A."/>
            <person name="Chen C."/>
            <person name="Yanf M."/>
            <person name="Daum C."/>
            <person name="Ng V."/>
            <person name="Clum A."/>
            <person name="Ohm R."/>
            <person name="Martin F."/>
            <person name="Silar P."/>
            <person name="Natvig D."/>
            <person name="Lalanne C."/>
            <person name="Gautier V."/>
            <person name="Ament-Velasquez S.L."/>
            <person name="Kruys A."/>
            <person name="Hutchinson M.I."/>
            <person name="Powell A.J."/>
            <person name="Barry K."/>
            <person name="Miller A.N."/>
            <person name="Grigoriev I.V."/>
            <person name="Debuchy R."/>
            <person name="Gladieux P."/>
            <person name="Thoren M.H."/>
            <person name="Johannesson H."/>
        </authorList>
    </citation>
    <scope>NUCLEOTIDE SEQUENCE</scope>
    <source>
        <strain evidence="1">CBS 315.58</strain>
    </source>
</reference>
<dbReference type="EMBL" id="MU863953">
    <property type="protein sequence ID" value="KAK4197976.1"/>
    <property type="molecule type" value="Genomic_DNA"/>
</dbReference>
<dbReference type="Proteomes" id="UP001303160">
    <property type="component" value="Unassembled WGS sequence"/>
</dbReference>
<dbReference type="AlphaFoldDB" id="A0AAN7AR31"/>
<name>A0AAN7AR31_9PEZI</name>
<comment type="caution">
    <text evidence="1">The sequence shown here is derived from an EMBL/GenBank/DDBJ whole genome shotgun (WGS) entry which is preliminary data.</text>
</comment>
<evidence type="ECO:0000313" key="1">
    <source>
        <dbReference type="EMBL" id="KAK4197976.1"/>
    </source>
</evidence>
<keyword evidence="2" id="KW-1185">Reference proteome</keyword>
<evidence type="ECO:0000313" key="2">
    <source>
        <dbReference type="Proteomes" id="UP001303160"/>
    </source>
</evidence>
<reference evidence="1" key="1">
    <citation type="journal article" date="2023" name="Mol. Phylogenet. Evol.">
        <title>Genome-scale phylogeny and comparative genomics of the fungal order Sordariales.</title>
        <authorList>
            <person name="Hensen N."/>
            <person name="Bonometti L."/>
            <person name="Westerberg I."/>
            <person name="Brannstrom I.O."/>
            <person name="Guillou S."/>
            <person name="Cros-Aarteil S."/>
            <person name="Calhoun S."/>
            <person name="Haridas S."/>
            <person name="Kuo A."/>
            <person name="Mondo S."/>
            <person name="Pangilinan J."/>
            <person name="Riley R."/>
            <person name="LaButti K."/>
            <person name="Andreopoulos B."/>
            <person name="Lipzen A."/>
            <person name="Chen C."/>
            <person name="Yan M."/>
            <person name="Daum C."/>
            <person name="Ng V."/>
            <person name="Clum A."/>
            <person name="Steindorff A."/>
            <person name="Ohm R.A."/>
            <person name="Martin F."/>
            <person name="Silar P."/>
            <person name="Natvig D.O."/>
            <person name="Lalanne C."/>
            <person name="Gautier V."/>
            <person name="Ament-Velasquez S.L."/>
            <person name="Kruys A."/>
            <person name="Hutchinson M.I."/>
            <person name="Powell A.J."/>
            <person name="Barry K."/>
            <person name="Miller A.N."/>
            <person name="Grigoriev I.V."/>
            <person name="Debuchy R."/>
            <person name="Gladieux P."/>
            <person name="Hiltunen Thoren M."/>
            <person name="Johannesson H."/>
        </authorList>
    </citation>
    <scope>NUCLEOTIDE SEQUENCE</scope>
    <source>
        <strain evidence="1">CBS 315.58</strain>
    </source>
</reference>
<organism evidence="1 2">
    <name type="scientific">Triangularia verruculosa</name>
    <dbReference type="NCBI Taxonomy" id="2587418"/>
    <lineage>
        <taxon>Eukaryota</taxon>
        <taxon>Fungi</taxon>
        <taxon>Dikarya</taxon>
        <taxon>Ascomycota</taxon>
        <taxon>Pezizomycotina</taxon>
        <taxon>Sordariomycetes</taxon>
        <taxon>Sordariomycetidae</taxon>
        <taxon>Sordariales</taxon>
        <taxon>Podosporaceae</taxon>
        <taxon>Triangularia</taxon>
    </lineage>
</organism>
<gene>
    <name evidence="1" type="ORF">QBC40DRAFT_256513</name>
</gene>
<sequence length="115" mass="13399">MCHYITQVYPCGYQNPIILHHTCFSEWSPAPRKQQLPCPLEKSTLETIKIEHRADWEMKDTCCETCDRDECKIWRLRSWEKTDGRRGGTYLSYKEELAAYREAKRIVLGTGGKGG</sequence>
<protein>
    <submittedName>
        <fullName evidence="1">Uncharacterized protein</fullName>
    </submittedName>
</protein>
<accession>A0AAN7AR31</accession>
<proteinExistence type="predicted"/>